<dbReference type="Pfam" id="PF12776">
    <property type="entry name" value="Myb_DNA-bind_3"/>
    <property type="match status" value="1"/>
</dbReference>
<name>A0A2U1LJX9_ARTAN</name>
<reference evidence="3 4" key="1">
    <citation type="journal article" date="2018" name="Mol. Plant">
        <title>The genome of Artemisia annua provides insight into the evolution of Asteraceae family and artemisinin biosynthesis.</title>
        <authorList>
            <person name="Shen Q."/>
            <person name="Zhang L."/>
            <person name="Liao Z."/>
            <person name="Wang S."/>
            <person name="Yan T."/>
            <person name="Shi P."/>
            <person name="Liu M."/>
            <person name="Fu X."/>
            <person name="Pan Q."/>
            <person name="Wang Y."/>
            <person name="Lv Z."/>
            <person name="Lu X."/>
            <person name="Zhang F."/>
            <person name="Jiang W."/>
            <person name="Ma Y."/>
            <person name="Chen M."/>
            <person name="Hao X."/>
            <person name="Li L."/>
            <person name="Tang Y."/>
            <person name="Lv G."/>
            <person name="Zhou Y."/>
            <person name="Sun X."/>
            <person name="Brodelius P.E."/>
            <person name="Rose J.K.C."/>
            <person name="Tang K."/>
        </authorList>
    </citation>
    <scope>NUCLEOTIDE SEQUENCE [LARGE SCALE GENOMIC DNA]</scope>
    <source>
        <strain evidence="4">cv. Huhao1</strain>
        <tissue evidence="3">Leaf</tissue>
    </source>
</reference>
<dbReference type="PANTHER" id="PTHR31704:SF48">
    <property type="entry name" value="L10-INTERACTING MYB DOMAIN-CONTAINING PROTEIN-LIKE"/>
    <property type="match status" value="1"/>
</dbReference>
<feature type="region of interest" description="Disordered" evidence="1">
    <location>
        <begin position="178"/>
        <end position="246"/>
    </location>
</feature>
<dbReference type="OrthoDB" id="1730132at2759"/>
<evidence type="ECO:0000313" key="3">
    <source>
        <dbReference type="EMBL" id="PWA49303.1"/>
    </source>
</evidence>
<accession>A0A2U1LJX9</accession>
<evidence type="ECO:0000313" key="4">
    <source>
        <dbReference type="Proteomes" id="UP000245207"/>
    </source>
</evidence>
<feature type="region of interest" description="Disordered" evidence="1">
    <location>
        <begin position="153"/>
        <end position="172"/>
    </location>
</feature>
<feature type="domain" description="Myb/SANT-like" evidence="2">
    <location>
        <begin position="38"/>
        <end position="115"/>
    </location>
</feature>
<dbReference type="AlphaFoldDB" id="A0A2U1LJX9"/>
<dbReference type="InterPro" id="IPR024752">
    <property type="entry name" value="Myb/SANT-like_dom"/>
</dbReference>
<dbReference type="PANTHER" id="PTHR31704">
    <property type="entry name" value="MYB/SANT-LIKE DNA-BINDING DOMAIN PROTEIN-RELATED"/>
    <property type="match status" value="1"/>
</dbReference>
<protein>
    <submittedName>
        <fullName evidence="3">Myb/SANT-like domain, Harbinger transposase-derived nuclease domain protein</fullName>
    </submittedName>
</protein>
<evidence type="ECO:0000259" key="2">
    <source>
        <dbReference type="Pfam" id="PF12776"/>
    </source>
</evidence>
<dbReference type="Proteomes" id="UP000245207">
    <property type="component" value="Unassembled WGS sequence"/>
</dbReference>
<dbReference type="EMBL" id="PKPP01008994">
    <property type="protein sequence ID" value="PWA49303.1"/>
    <property type="molecule type" value="Genomic_DNA"/>
</dbReference>
<comment type="caution">
    <text evidence="3">The sequence shown here is derived from an EMBL/GenBank/DDBJ whole genome shotgun (WGS) entry which is preliminary data.</text>
</comment>
<evidence type="ECO:0000256" key="1">
    <source>
        <dbReference type="SAM" id="MobiDB-lite"/>
    </source>
</evidence>
<sequence>MSKEFQIITEHSCLLSKNIPLCSLRMGDPGEKLNFTAEQLKLGRNGGSLHVDSWKKVAQALEDTYGIKTTQKKLKNKFDYYKGKYHLWANLKGKTGNVYNSQTNSFNFTEEEWRDLNVKTNNKANNLRNSPLLYPHLCADLYEKCAATGPKRQVFGKRNRTPPSSSLNPVNQVLQIEDVPNDEGGSPVPPPTNENCNVDFDTEYDNSFESGTPVPPPTSPSRVKSPSRGKSPSRVRPKKKAKGGISEFEEDMKQAIINMAKGGFSKNKGPSADECHEKLKVLELESSDPLYLTAFLIFSQPGGNYRDTWMTLPSNPNVLKGYIQKVGKQLGLI</sequence>
<feature type="compositionally biased region" description="Polar residues" evidence="1">
    <location>
        <begin position="161"/>
        <end position="172"/>
    </location>
</feature>
<proteinExistence type="predicted"/>
<organism evidence="3 4">
    <name type="scientific">Artemisia annua</name>
    <name type="common">Sweet wormwood</name>
    <dbReference type="NCBI Taxonomy" id="35608"/>
    <lineage>
        <taxon>Eukaryota</taxon>
        <taxon>Viridiplantae</taxon>
        <taxon>Streptophyta</taxon>
        <taxon>Embryophyta</taxon>
        <taxon>Tracheophyta</taxon>
        <taxon>Spermatophyta</taxon>
        <taxon>Magnoliopsida</taxon>
        <taxon>eudicotyledons</taxon>
        <taxon>Gunneridae</taxon>
        <taxon>Pentapetalae</taxon>
        <taxon>asterids</taxon>
        <taxon>campanulids</taxon>
        <taxon>Asterales</taxon>
        <taxon>Asteraceae</taxon>
        <taxon>Asteroideae</taxon>
        <taxon>Anthemideae</taxon>
        <taxon>Artemisiinae</taxon>
        <taxon>Artemisia</taxon>
    </lineage>
</organism>
<feature type="compositionally biased region" description="Basic residues" evidence="1">
    <location>
        <begin position="225"/>
        <end position="242"/>
    </location>
</feature>
<gene>
    <name evidence="3" type="ORF">CTI12_AA483000</name>
</gene>
<keyword evidence="4" id="KW-1185">Reference proteome</keyword>